<feature type="transmembrane region" description="Helical" evidence="10">
    <location>
        <begin position="45"/>
        <end position="63"/>
    </location>
</feature>
<keyword evidence="7 10" id="KW-0067">ATP-binding</keyword>
<dbReference type="InterPro" id="IPR050338">
    <property type="entry name" value="DisA"/>
</dbReference>
<reference evidence="12 13" key="1">
    <citation type="submission" date="2020-10" db="EMBL/GenBank/DDBJ databases">
        <title>Ca. Dormibacterota MAGs.</title>
        <authorList>
            <person name="Montgomery K."/>
        </authorList>
    </citation>
    <scope>NUCLEOTIDE SEQUENCE [LARGE SCALE GENOMIC DNA]</scope>
    <source>
        <strain evidence="12">SC8811_S16_3</strain>
    </source>
</reference>
<dbReference type="Proteomes" id="UP000620075">
    <property type="component" value="Unassembled WGS sequence"/>
</dbReference>
<dbReference type="InterPro" id="IPR003390">
    <property type="entry name" value="DNA_integrity_scan_DisA_N"/>
</dbReference>
<dbReference type="AlphaFoldDB" id="A0A934K8S5"/>
<dbReference type="InterPro" id="IPR014046">
    <property type="entry name" value="C-di-AMP_synthase"/>
</dbReference>
<dbReference type="RefSeq" id="WP_338176464.1">
    <property type="nucleotide sequence ID" value="NZ_JAEKNQ010000013.1"/>
</dbReference>
<dbReference type="FunFam" id="3.40.1700.10:FF:000002">
    <property type="entry name" value="Diadenylate cyclase"/>
    <property type="match status" value="1"/>
</dbReference>
<feature type="domain" description="DAC" evidence="11">
    <location>
        <begin position="90"/>
        <end position="251"/>
    </location>
</feature>
<dbReference type="InterPro" id="IPR036888">
    <property type="entry name" value="DNA_integrity_DisA_N_sf"/>
</dbReference>
<dbReference type="SUPFAM" id="SSF143597">
    <property type="entry name" value="YojJ-like"/>
    <property type="match status" value="1"/>
</dbReference>
<dbReference type="InterPro" id="IPR045585">
    <property type="entry name" value="CdaA_N"/>
</dbReference>
<dbReference type="Pfam" id="PF19293">
    <property type="entry name" value="CdaA_N"/>
    <property type="match status" value="1"/>
</dbReference>
<dbReference type="PROSITE" id="PS51794">
    <property type="entry name" value="DAC"/>
    <property type="match status" value="1"/>
</dbReference>
<evidence type="ECO:0000256" key="7">
    <source>
        <dbReference type="ARBA" id="ARBA00022840"/>
    </source>
</evidence>
<keyword evidence="5 10" id="KW-0548">Nucleotidyltransferase</keyword>
<comment type="function">
    <text evidence="10">Catalyzes the condensation of 2 ATP molecules into cyclic di-AMP (c-di-AMP), a second messenger used to regulate differing processes in different bacteria.</text>
</comment>
<keyword evidence="8 10" id="KW-1133">Transmembrane helix</keyword>
<evidence type="ECO:0000256" key="3">
    <source>
        <dbReference type="ARBA" id="ARBA00022679"/>
    </source>
</evidence>
<dbReference type="Gene3D" id="3.40.1700.10">
    <property type="entry name" value="DNA integrity scanning protein, DisA, N-terminal domain"/>
    <property type="match status" value="1"/>
</dbReference>
<dbReference type="EMBL" id="JAEKNQ010000013">
    <property type="protein sequence ID" value="MBJ7602079.1"/>
    <property type="molecule type" value="Genomic_DNA"/>
</dbReference>
<dbReference type="HAMAP" id="MF_01499">
    <property type="entry name" value="DacA"/>
    <property type="match status" value="1"/>
</dbReference>
<keyword evidence="2 10" id="KW-1003">Cell membrane</keyword>
<comment type="catalytic activity">
    <reaction evidence="1 10">
        <text>2 ATP = 3',3'-c-di-AMP + 2 diphosphate</text>
        <dbReference type="Rhea" id="RHEA:35655"/>
        <dbReference type="ChEBI" id="CHEBI:30616"/>
        <dbReference type="ChEBI" id="CHEBI:33019"/>
        <dbReference type="ChEBI" id="CHEBI:71500"/>
        <dbReference type="EC" id="2.7.7.85"/>
    </reaction>
</comment>
<dbReference type="GO" id="GO:0005524">
    <property type="term" value="F:ATP binding"/>
    <property type="evidence" value="ECO:0007669"/>
    <property type="project" value="UniProtKB-UniRule"/>
</dbReference>
<feature type="transmembrane region" description="Helical" evidence="10">
    <location>
        <begin position="69"/>
        <end position="89"/>
    </location>
</feature>
<keyword evidence="6 10" id="KW-0547">Nucleotide-binding</keyword>
<feature type="transmembrane region" description="Helical" evidence="10">
    <location>
        <begin position="6"/>
        <end position="33"/>
    </location>
</feature>
<proteinExistence type="inferred from homology"/>
<evidence type="ECO:0000256" key="5">
    <source>
        <dbReference type="ARBA" id="ARBA00022695"/>
    </source>
</evidence>
<comment type="caution">
    <text evidence="12">The sequence shown here is derived from an EMBL/GenBank/DDBJ whole genome shotgun (WGS) entry which is preliminary data.</text>
</comment>
<comment type="similarity">
    <text evidence="10">Belongs to the adenylate cyclase family. DacA/CdaA subfamily.</text>
</comment>
<evidence type="ECO:0000256" key="8">
    <source>
        <dbReference type="ARBA" id="ARBA00022989"/>
    </source>
</evidence>
<comment type="caution">
    <text evidence="10">Lacks conserved residue(s) required for the propagation of feature annotation.</text>
</comment>
<evidence type="ECO:0000256" key="9">
    <source>
        <dbReference type="ARBA" id="ARBA00023136"/>
    </source>
</evidence>
<keyword evidence="9 10" id="KW-0472">Membrane</keyword>
<dbReference type="InterPro" id="IPR034701">
    <property type="entry name" value="CdaA"/>
</dbReference>
<evidence type="ECO:0000259" key="11">
    <source>
        <dbReference type="PROSITE" id="PS51794"/>
    </source>
</evidence>
<evidence type="ECO:0000256" key="10">
    <source>
        <dbReference type="HAMAP-Rule" id="MF_01499"/>
    </source>
</evidence>
<gene>
    <name evidence="10" type="primary">dacA</name>
    <name evidence="12" type="ORF">JF888_02615</name>
</gene>
<keyword evidence="3 10" id="KW-0808">Transferase</keyword>
<organism evidence="12 13">
    <name type="scientific">Candidatus Dormiibacter inghamiae</name>
    <dbReference type="NCBI Taxonomy" id="3127013"/>
    <lineage>
        <taxon>Bacteria</taxon>
        <taxon>Bacillati</taxon>
        <taxon>Candidatus Dormiibacterota</taxon>
        <taxon>Candidatus Dormibacteria</taxon>
        <taxon>Candidatus Dormibacterales</taxon>
        <taxon>Candidatus Dormibacteraceae</taxon>
        <taxon>Candidatus Dormiibacter</taxon>
    </lineage>
</organism>
<sequence length="287" mass="31200">MEALSAALAQFLAILARVGPLELVDVIVVAFILYQALRLVRGTQATQLIVGLVVLAILGLVATQFHLILLGWLFQNAASVLVITIVVLFQPELRRMLDVVGRRIGNLPRLSTYSSQQFNRSIAESIRSAERFSARRTGALIAFERDTGLADYASTGVRLNAELSAEVLQTIFFPNSPLHDGAVIVRGNTILAAGCLLPLADESVIHERLGTRHRAAIGLSLASDALLLVVSEETGGISVVENGNITRNLDADGLRARLTGSLQRSQPEGSGRPNLPNWRFLQTRFYR</sequence>
<dbReference type="NCBIfam" id="TIGR00159">
    <property type="entry name" value="diadenylate cyclase CdaA"/>
    <property type="match status" value="1"/>
</dbReference>
<dbReference type="EC" id="2.7.7.85" evidence="10"/>
<evidence type="ECO:0000256" key="4">
    <source>
        <dbReference type="ARBA" id="ARBA00022692"/>
    </source>
</evidence>
<keyword evidence="4 10" id="KW-0812">Transmembrane</keyword>
<dbReference type="GO" id="GO:0006171">
    <property type="term" value="P:cAMP biosynthetic process"/>
    <property type="evidence" value="ECO:0007669"/>
    <property type="project" value="InterPro"/>
</dbReference>
<dbReference type="PANTHER" id="PTHR34185:SF1">
    <property type="entry name" value="DIADENYLATE CYCLASE"/>
    <property type="match status" value="1"/>
</dbReference>
<dbReference type="GO" id="GO:0004016">
    <property type="term" value="F:adenylate cyclase activity"/>
    <property type="evidence" value="ECO:0007669"/>
    <property type="project" value="UniProtKB-UniRule"/>
</dbReference>
<evidence type="ECO:0000256" key="6">
    <source>
        <dbReference type="ARBA" id="ARBA00022741"/>
    </source>
</evidence>
<comment type="subunit">
    <text evidence="10">Probably a homodimer.</text>
</comment>
<dbReference type="GO" id="GO:0106408">
    <property type="term" value="F:diadenylate cyclase activity"/>
    <property type="evidence" value="ECO:0007669"/>
    <property type="project" value="UniProtKB-EC"/>
</dbReference>
<dbReference type="PANTHER" id="PTHR34185">
    <property type="entry name" value="DIADENYLATE CYCLASE"/>
    <property type="match status" value="1"/>
</dbReference>
<accession>A0A934K8S5</accession>
<evidence type="ECO:0000313" key="13">
    <source>
        <dbReference type="Proteomes" id="UP000620075"/>
    </source>
</evidence>
<dbReference type="PIRSF" id="PIRSF004793">
    <property type="entry name" value="UCP004793"/>
    <property type="match status" value="1"/>
</dbReference>
<name>A0A934K8S5_9BACT</name>
<dbReference type="Pfam" id="PF02457">
    <property type="entry name" value="DAC"/>
    <property type="match status" value="1"/>
</dbReference>
<evidence type="ECO:0000256" key="1">
    <source>
        <dbReference type="ARBA" id="ARBA00000877"/>
    </source>
</evidence>
<protein>
    <recommendedName>
        <fullName evidence="10">Diadenylate cyclase</fullName>
        <shortName evidence="10">DAC</shortName>
        <ecNumber evidence="10">2.7.7.85</ecNumber>
    </recommendedName>
    <alternativeName>
        <fullName evidence="10">Cyclic-di-AMP synthase</fullName>
        <shortName evidence="10">c-di-AMP synthase</shortName>
    </alternativeName>
</protein>
<evidence type="ECO:0000313" key="12">
    <source>
        <dbReference type="EMBL" id="MBJ7602079.1"/>
    </source>
</evidence>
<evidence type="ECO:0000256" key="2">
    <source>
        <dbReference type="ARBA" id="ARBA00022475"/>
    </source>
</evidence>